<dbReference type="Proteomes" id="UP000530234">
    <property type="component" value="Unassembled WGS sequence"/>
</dbReference>
<dbReference type="RefSeq" id="WP_182662403.1">
    <property type="nucleotide sequence ID" value="NZ_VKHS01000154.1"/>
</dbReference>
<evidence type="ECO:0000313" key="1">
    <source>
        <dbReference type="EMBL" id="MBB0229676.1"/>
    </source>
</evidence>
<comment type="caution">
    <text evidence="1">The sequence shown here is derived from an EMBL/GenBank/DDBJ whole genome shotgun (WGS) entry which is preliminary data.</text>
</comment>
<accession>A0A7W3T329</accession>
<proteinExistence type="predicted"/>
<protein>
    <submittedName>
        <fullName evidence="1">Uncharacterized protein</fullName>
    </submittedName>
</protein>
<keyword evidence="2" id="KW-1185">Reference proteome</keyword>
<sequence>MTPDSARQHLRDTCTALSCPVLIRLIGEIDDHGAIPARALTRTFADLPTHRVRQVVEQADALGLLTRTTGGLDLSSAGRDLADLYDATARWARRHQHPAPLCDLAGRIRHTFALLATGTPHPRVSGEERDVGLARIEELMSRWIHAHRRSRDAYGVTT</sequence>
<gene>
    <name evidence="1" type="ORF">FOE67_09145</name>
</gene>
<organism evidence="1 2">
    <name type="scientific">Streptomyces calidiresistens</name>
    <dbReference type="NCBI Taxonomy" id="1485586"/>
    <lineage>
        <taxon>Bacteria</taxon>
        <taxon>Bacillati</taxon>
        <taxon>Actinomycetota</taxon>
        <taxon>Actinomycetes</taxon>
        <taxon>Kitasatosporales</taxon>
        <taxon>Streptomycetaceae</taxon>
        <taxon>Streptomyces</taxon>
    </lineage>
</organism>
<dbReference type="AlphaFoldDB" id="A0A7W3T329"/>
<name>A0A7W3T329_9ACTN</name>
<evidence type="ECO:0000313" key="2">
    <source>
        <dbReference type="Proteomes" id="UP000530234"/>
    </source>
</evidence>
<reference evidence="2" key="1">
    <citation type="submission" date="2019-10" db="EMBL/GenBank/DDBJ databases">
        <title>Streptomyces sp. nov., a novel actinobacterium isolated from alkaline environment.</title>
        <authorList>
            <person name="Golinska P."/>
        </authorList>
    </citation>
    <scope>NUCLEOTIDE SEQUENCE [LARGE SCALE GENOMIC DNA]</scope>
    <source>
        <strain evidence="2">DSM 42108</strain>
    </source>
</reference>
<dbReference type="EMBL" id="VKHS01000154">
    <property type="protein sequence ID" value="MBB0229676.1"/>
    <property type="molecule type" value="Genomic_DNA"/>
</dbReference>